<keyword evidence="3" id="KW-1185">Reference proteome</keyword>
<evidence type="ECO:0000313" key="2">
    <source>
        <dbReference type="EMBL" id="MCC2614870.1"/>
    </source>
</evidence>
<dbReference type="GO" id="GO:0016757">
    <property type="term" value="F:glycosyltransferase activity"/>
    <property type="evidence" value="ECO:0007669"/>
    <property type="project" value="UniProtKB-KW"/>
</dbReference>
<dbReference type="EMBL" id="JAJEWP010000001">
    <property type="protein sequence ID" value="MCC2614870.1"/>
    <property type="molecule type" value="Genomic_DNA"/>
</dbReference>
<accession>A0ABS8G2S2</accession>
<dbReference type="Gene3D" id="3.40.50.2000">
    <property type="entry name" value="Glycogen Phosphorylase B"/>
    <property type="match status" value="2"/>
</dbReference>
<dbReference type="Pfam" id="PF13579">
    <property type="entry name" value="Glyco_trans_4_4"/>
    <property type="match status" value="1"/>
</dbReference>
<feature type="domain" description="Glycosyltransferase subfamily 4-like N-terminal" evidence="1">
    <location>
        <begin position="3"/>
        <end position="186"/>
    </location>
</feature>
<dbReference type="EC" id="2.4.-.-" evidence="2"/>
<keyword evidence="2" id="KW-0808">Transferase</keyword>
<name>A0ABS8G2S2_9ALTE</name>
<evidence type="ECO:0000313" key="3">
    <source>
        <dbReference type="Proteomes" id="UP001520878"/>
    </source>
</evidence>
<evidence type="ECO:0000259" key="1">
    <source>
        <dbReference type="Pfam" id="PF13579"/>
    </source>
</evidence>
<dbReference type="SUPFAM" id="SSF53756">
    <property type="entry name" value="UDP-Glycosyltransferase/glycogen phosphorylase"/>
    <property type="match status" value="1"/>
</dbReference>
<organism evidence="2 3">
    <name type="scientific">Fluctibacter halophilus</name>
    <dbReference type="NCBI Taxonomy" id="226011"/>
    <lineage>
        <taxon>Bacteria</taxon>
        <taxon>Pseudomonadati</taxon>
        <taxon>Pseudomonadota</taxon>
        <taxon>Gammaproteobacteria</taxon>
        <taxon>Alteromonadales</taxon>
        <taxon>Alteromonadaceae</taxon>
        <taxon>Fluctibacter</taxon>
    </lineage>
</organism>
<protein>
    <submittedName>
        <fullName evidence="2">Glycosyltransferase</fullName>
        <ecNumber evidence="2">2.4.-.-</ecNumber>
    </submittedName>
</protein>
<gene>
    <name evidence="2" type="ORF">LJ739_01285</name>
</gene>
<dbReference type="Proteomes" id="UP001520878">
    <property type="component" value="Unassembled WGS sequence"/>
</dbReference>
<dbReference type="RefSeq" id="WP_229156786.1">
    <property type="nucleotide sequence ID" value="NZ_JAJEWP010000001.1"/>
</dbReference>
<reference evidence="2 3" key="1">
    <citation type="submission" date="2021-10" db="EMBL/GenBank/DDBJ databases">
        <title>Draft genome of Aestuariibacter halophilus JC2043.</title>
        <authorList>
            <person name="Emsley S.A."/>
            <person name="Pfannmuller K.M."/>
            <person name="Ushijima B."/>
            <person name="Saw J.H."/>
            <person name="Videau P."/>
        </authorList>
    </citation>
    <scope>NUCLEOTIDE SEQUENCE [LARGE SCALE GENOMIC DNA]</scope>
    <source>
        <strain evidence="2 3">JC2043</strain>
    </source>
</reference>
<dbReference type="InterPro" id="IPR028098">
    <property type="entry name" value="Glyco_trans_4-like_N"/>
</dbReference>
<comment type="caution">
    <text evidence="2">The sequence shown here is derived from an EMBL/GenBank/DDBJ whole genome shotgun (WGS) entry which is preliminary data.</text>
</comment>
<proteinExistence type="predicted"/>
<sequence length="390" mass="43865">MHRTLAFIRHLVDCGWDVSVLTTSVKAYDNWSEQQYDFIPDKVNVIRAYARNVARHFSIKGKYLGAMALPDNWQSWIIGGVIRGLWSVMGKRPSIIVSTYPIASAHMIGYLLHRITGIPWVVDLRDPMAQADYPSDPKRKKWFEWIERKVVKHAKVAIVTTLGTKRFYQDKFPDVAEDFWHVIPNGYDEAMFDDVVPQLSQENGKLVLLHSGLIYPNERDPSDLFAAIAALKQQGKIDAQGFELRLRATGHDDHYRQQLSDLNIEDVVTLAPTVPYKQALQEMLSVDALLLLQAANCNYQIPAKAYEYIRSGKPVLALTPEEGDTGQLLAGAGVAQIAPLDNAEQIETALVQFIDGIRGGNVPHLDEQTLYGYSRQYQAKAMESLLVSSL</sequence>
<keyword evidence="2" id="KW-0328">Glycosyltransferase</keyword>